<gene>
    <name evidence="12" type="primary">lysA</name>
    <name evidence="16" type="ordered locus">Deba_1878</name>
</gene>
<dbReference type="PANTHER" id="PTHR43727:SF2">
    <property type="entry name" value="GROUP IV DECARBOXYLASE"/>
    <property type="match status" value="1"/>
</dbReference>
<evidence type="ECO:0000313" key="17">
    <source>
        <dbReference type="Proteomes" id="UP000009047"/>
    </source>
</evidence>
<comment type="subunit">
    <text evidence="12">Homodimer.</text>
</comment>
<dbReference type="AlphaFoldDB" id="E1QI50"/>
<comment type="similarity">
    <text evidence="9 12">Belongs to the Orn/Lys/Arg decarboxylase class-II family. LysA subfamily.</text>
</comment>
<dbReference type="PROSITE" id="PS00879">
    <property type="entry name" value="ODR_DC_2_2"/>
    <property type="match status" value="1"/>
</dbReference>
<evidence type="ECO:0000256" key="14">
    <source>
        <dbReference type="RuleBase" id="RU003738"/>
    </source>
</evidence>
<keyword evidence="4 12" id="KW-0663">Pyridoxal phosphate</keyword>
<dbReference type="GO" id="GO:0030170">
    <property type="term" value="F:pyridoxal phosphate binding"/>
    <property type="evidence" value="ECO:0007669"/>
    <property type="project" value="UniProtKB-UniRule"/>
</dbReference>
<evidence type="ECO:0000256" key="7">
    <source>
        <dbReference type="ARBA" id="ARBA00050464"/>
    </source>
</evidence>
<dbReference type="STRING" id="644282.Deba_1878"/>
<dbReference type="SUPFAM" id="SSF51419">
    <property type="entry name" value="PLP-binding barrel"/>
    <property type="match status" value="1"/>
</dbReference>
<dbReference type="GO" id="GO:0008836">
    <property type="term" value="F:diaminopimelate decarboxylase activity"/>
    <property type="evidence" value="ECO:0007669"/>
    <property type="project" value="UniProtKB-UniRule"/>
</dbReference>
<dbReference type="InterPro" id="IPR022644">
    <property type="entry name" value="De-COase2_N"/>
</dbReference>
<keyword evidence="3 12" id="KW-0210">Decarboxylase</keyword>
<organism evidence="16 17">
    <name type="scientific">Desulfarculus baarsii (strain ATCC 33931 / DSM 2075 / LMG 7858 / VKM B-1802 / 2st14)</name>
    <dbReference type="NCBI Taxonomy" id="644282"/>
    <lineage>
        <taxon>Bacteria</taxon>
        <taxon>Pseudomonadati</taxon>
        <taxon>Thermodesulfobacteriota</taxon>
        <taxon>Desulfarculia</taxon>
        <taxon>Desulfarculales</taxon>
        <taxon>Desulfarculaceae</taxon>
        <taxon>Desulfarculus</taxon>
    </lineage>
</organism>
<evidence type="ECO:0000256" key="12">
    <source>
        <dbReference type="HAMAP-Rule" id="MF_02120"/>
    </source>
</evidence>
<dbReference type="InterPro" id="IPR009006">
    <property type="entry name" value="Ala_racemase/Decarboxylase_C"/>
</dbReference>
<keyword evidence="5 12" id="KW-0457">Lysine biosynthesis</keyword>
<dbReference type="Proteomes" id="UP000009047">
    <property type="component" value="Chromosome"/>
</dbReference>
<dbReference type="EC" id="4.1.1.20" evidence="10 12"/>
<feature type="domain" description="Orn/DAP/Arg decarboxylase 2 N-terminal" evidence="15">
    <location>
        <begin position="37"/>
        <end position="279"/>
    </location>
</feature>
<dbReference type="InterPro" id="IPR022657">
    <property type="entry name" value="De-COase2_CS"/>
</dbReference>
<dbReference type="SUPFAM" id="SSF50621">
    <property type="entry name" value="Alanine racemase C-terminal domain-like"/>
    <property type="match status" value="1"/>
</dbReference>
<feature type="modified residue" description="N6-(pyridoxal phosphate)lysine" evidence="12 13">
    <location>
        <position position="60"/>
    </location>
</feature>
<feature type="binding site" evidence="12">
    <location>
        <position position="276"/>
    </location>
    <ligand>
        <name>substrate</name>
    </ligand>
</feature>
<dbReference type="FunFam" id="2.40.37.10:FF:000003">
    <property type="entry name" value="Diaminopimelate decarboxylase"/>
    <property type="match status" value="1"/>
</dbReference>
<feature type="binding site" evidence="12">
    <location>
        <position position="373"/>
    </location>
    <ligand>
        <name>pyridoxal 5'-phosphate</name>
        <dbReference type="ChEBI" id="CHEBI:597326"/>
    </ligand>
</feature>
<evidence type="ECO:0000256" key="10">
    <source>
        <dbReference type="ARBA" id="ARBA00066427"/>
    </source>
</evidence>
<accession>E1QI50</accession>
<feature type="binding site" evidence="12">
    <location>
        <begin position="273"/>
        <end position="276"/>
    </location>
    <ligand>
        <name>pyridoxal 5'-phosphate</name>
        <dbReference type="ChEBI" id="CHEBI:597326"/>
    </ligand>
</feature>
<dbReference type="HAMAP" id="MF_02120">
    <property type="entry name" value="LysA"/>
    <property type="match status" value="1"/>
</dbReference>
<dbReference type="PRINTS" id="PR01179">
    <property type="entry name" value="ODADCRBXLASE"/>
</dbReference>
<evidence type="ECO:0000256" key="1">
    <source>
        <dbReference type="ARBA" id="ARBA00001933"/>
    </source>
</evidence>
<dbReference type="EMBL" id="CP002085">
    <property type="protein sequence ID" value="ADK85243.1"/>
    <property type="molecule type" value="Genomic_DNA"/>
</dbReference>
<feature type="active site" description="Proton donor" evidence="13">
    <location>
        <position position="344"/>
    </location>
</feature>
<dbReference type="NCBIfam" id="TIGR01048">
    <property type="entry name" value="lysA"/>
    <property type="match status" value="1"/>
</dbReference>
<comment type="pathway">
    <text evidence="8 12 14">Amino-acid biosynthesis; L-lysine biosynthesis via DAP pathway; L-lysine from DL-2,6-diaminopimelate: step 1/1.</text>
</comment>
<dbReference type="GO" id="GO:0009089">
    <property type="term" value="P:lysine biosynthetic process via diaminopimelate"/>
    <property type="evidence" value="ECO:0007669"/>
    <property type="project" value="UniProtKB-UniRule"/>
</dbReference>
<evidence type="ECO:0000256" key="3">
    <source>
        <dbReference type="ARBA" id="ARBA00022793"/>
    </source>
</evidence>
<evidence type="ECO:0000256" key="8">
    <source>
        <dbReference type="ARBA" id="ARBA00060643"/>
    </source>
</evidence>
<dbReference type="RefSeq" id="WP_013258684.1">
    <property type="nucleotide sequence ID" value="NC_014365.1"/>
</dbReference>
<dbReference type="OrthoDB" id="9802241at2"/>
<evidence type="ECO:0000256" key="11">
    <source>
        <dbReference type="ARBA" id="ARBA00074972"/>
    </source>
</evidence>
<feature type="binding site" evidence="12">
    <location>
        <position position="312"/>
    </location>
    <ligand>
        <name>substrate</name>
    </ligand>
</feature>
<protein>
    <recommendedName>
        <fullName evidence="11 12">Diaminopimelate decarboxylase</fullName>
        <shortName evidence="12">DAP decarboxylase</shortName>
        <shortName evidence="12">DAPDC</shortName>
        <ecNumber evidence="10 12">4.1.1.20</ecNumber>
    </recommendedName>
</protein>
<feature type="binding site" evidence="12">
    <location>
        <position position="239"/>
    </location>
    <ligand>
        <name>pyridoxal 5'-phosphate</name>
        <dbReference type="ChEBI" id="CHEBI:597326"/>
    </ligand>
</feature>
<evidence type="ECO:0000259" key="15">
    <source>
        <dbReference type="Pfam" id="PF02784"/>
    </source>
</evidence>
<evidence type="ECO:0000256" key="13">
    <source>
        <dbReference type="PIRSR" id="PIRSR600183-50"/>
    </source>
</evidence>
<keyword evidence="6 12" id="KW-0456">Lyase</keyword>
<feature type="binding site" evidence="12">
    <location>
        <position position="345"/>
    </location>
    <ligand>
        <name>substrate</name>
    </ligand>
</feature>
<evidence type="ECO:0000256" key="6">
    <source>
        <dbReference type="ARBA" id="ARBA00023239"/>
    </source>
</evidence>
<evidence type="ECO:0000256" key="2">
    <source>
        <dbReference type="ARBA" id="ARBA00022605"/>
    </source>
</evidence>
<feature type="binding site" evidence="12">
    <location>
        <position position="373"/>
    </location>
    <ligand>
        <name>substrate</name>
    </ligand>
</feature>
<dbReference type="PRINTS" id="PR01181">
    <property type="entry name" value="DAPDCRBXLASE"/>
</dbReference>
<dbReference type="KEGG" id="dbr:Deba_1878"/>
<dbReference type="InterPro" id="IPR002986">
    <property type="entry name" value="DAP_deCOOHase_LysA"/>
</dbReference>
<reference evidence="16 17" key="1">
    <citation type="journal article" date="2010" name="Stand. Genomic Sci.">
        <title>Complete genome sequence of Desulfarculus baarsii type strain (2st14).</title>
        <authorList>
            <person name="Sun H."/>
            <person name="Spring S."/>
            <person name="Lapidus A."/>
            <person name="Davenport K."/>
            <person name="Del Rio T.G."/>
            <person name="Tice H."/>
            <person name="Nolan M."/>
            <person name="Copeland A."/>
            <person name="Cheng J.F."/>
            <person name="Lucas S."/>
            <person name="Tapia R."/>
            <person name="Goodwin L."/>
            <person name="Pitluck S."/>
            <person name="Ivanova N."/>
            <person name="Pagani I."/>
            <person name="Mavromatis K."/>
            <person name="Ovchinnikova G."/>
            <person name="Pati A."/>
            <person name="Chen A."/>
            <person name="Palaniappan K."/>
            <person name="Hauser L."/>
            <person name="Chang Y.J."/>
            <person name="Jeffries C.D."/>
            <person name="Detter J.C."/>
            <person name="Han C."/>
            <person name="Rohde M."/>
            <person name="Brambilla E."/>
            <person name="Goker M."/>
            <person name="Woyke T."/>
            <person name="Bristow J."/>
            <person name="Eisen J.A."/>
            <person name="Markowitz V."/>
            <person name="Hugenholtz P."/>
            <person name="Kyrpides N.C."/>
            <person name="Klenk H.P."/>
            <person name="Land M."/>
        </authorList>
    </citation>
    <scope>NUCLEOTIDE SEQUENCE [LARGE SCALE GENOMIC DNA]</scope>
    <source>
        <strain evidence="17">ATCC 33931 / DSM 2075 / LMG 7858 / VKM B-1802 / 2st14</strain>
    </source>
</reference>
<evidence type="ECO:0000313" key="16">
    <source>
        <dbReference type="EMBL" id="ADK85243.1"/>
    </source>
</evidence>
<comment type="catalytic activity">
    <reaction evidence="7 12 14">
        <text>meso-2,6-diaminopimelate + H(+) = L-lysine + CO2</text>
        <dbReference type="Rhea" id="RHEA:15101"/>
        <dbReference type="ChEBI" id="CHEBI:15378"/>
        <dbReference type="ChEBI" id="CHEBI:16526"/>
        <dbReference type="ChEBI" id="CHEBI:32551"/>
        <dbReference type="ChEBI" id="CHEBI:57791"/>
        <dbReference type="EC" id="4.1.1.20"/>
    </reaction>
</comment>
<dbReference type="HOGENOM" id="CLU_026444_0_0_7"/>
<evidence type="ECO:0000256" key="4">
    <source>
        <dbReference type="ARBA" id="ARBA00022898"/>
    </source>
</evidence>
<dbReference type="CDD" id="cd06828">
    <property type="entry name" value="PLPDE_III_DapDC"/>
    <property type="match status" value="1"/>
</dbReference>
<sequence length="420" mass="45330">MDLFEYRDGVLHAEGVSLTEIAQAVGTPTYVYAQSAMRAEFAAFQEAFAGLDHLICYAMKANSNKAVLGSFAAMGGGADIVSGGELARALAAGVPAERIVYSGVGKLDWELEAALKAGILMFNVESAQELTVLDQIAGRLGLKAPVSLRVNPDVDAKTHPKITTGLAKNKFGLDMGLAFAQYLHAARLPNLVVKGVSCHIGSQLTEVAPFVDALERLADLVQRLRREGLRLEIIDLGGGIGIRYNQETPPTPREYAARLRPVLEGLGLKLVLEPGRRLVGEAGVLLTRVHYAKTTPAKHFVVVDAAMNDLIRPAFYDSFHAVRPVAQNAGNGQRLVADVVGGICETGDFLVRERDLPVLRRGDLLAIMSAGAYGFAMSSQYNSRPRAAEVLVCGQEWAVVRRRESIEDLSRGEELAPWMI</sequence>
<dbReference type="eggNOG" id="COG0019">
    <property type="taxonomic scope" value="Bacteria"/>
</dbReference>
<dbReference type="InterPro" id="IPR029066">
    <property type="entry name" value="PLP-binding_barrel"/>
</dbReference>
<dbReference type="Gene3D" id="2.40.37.10">
    <property type="entry name" value="Lyase, Ornithine Decarboxylase, Chain A, domain 1"/>
    <property type="match status" value="1"/>
</dbReference>
<feature type="binding site" evidence="12">
    <location>
        <position position="316"/>
    </location>
    <ligand>
        <name>substrate</name>
    </ligand>
</feature>
<proteinExistence type="inferred from homology"/>
<comment type="function">
    <text evidence="12">Specifically catalyzes the decarboxylation of meso-diaminopimelate (meso-DAP) to L-lysine.</text>
</comment>
<dbReference type="Gene3D" id="3.20.20.10">
    <property type="entry name" value="Alanine racemase"/>
    <property type="match status" value="1"/>
</dbReference>
<dbReference type="Pfam" id="PF02784">
    <property type="entry name" value="Orn_Arg_deC_N"/>
    <property type="match status" value="1"/>
</dbReference>
<evidence type="ECO:0000256" key="9">
    <source>
        <dbReference type="ARBA" id="ARBA00060983"/>
    </source>
</evidence>
<keyword evidence="2 12" id="KW-0028">Amino-acid biosynthesis</keyword>
<dbReference type="PANTHER" id="PTHR43727">
    <property type="entry name" value="DIAMINOPIMELATE DECARBOXYLASE"/>
    <property type="match status" value="1"/>
</dbReference>
<keyword evidence="17" id="KW-1185">Reference proteome</keyword>
<dbReference type="UniPathway" id="UPA00034">
    <property type="reaction ID" value="UER00027"/>
</dbReference>
<dbReference type="FunFam" id="3.20.20.10:FF:000003">
    <property type="entry name" value="Diaminopimelate decarboxylase"/>
    <property type="match status" value="1"/>
</dbReference>
<comment type="cofactor">
    <cofactor evidence="1 12 13 14">
        <name>pyridoxal 5'-phosphate</name>
        <dbReference type="ChEBI" id="CHEBI:597326"/>
    </cofactor>
</comment>
<evidence type="ECO:0000256" key="5">
    <source>
        <dbReference type="ARBA" id="ARBA00023154"/>
    </source>
</evidence>
<dbReference type="InterPro" id="IPR000183">
    <property type="entry name" value="Orn/DAP/Arg_de-COase"/>
</dbReference>
<name>E1QI50_DESB2</name>